<feature type="coiled-coil region" evidence="6">
    <location>
        <begin position="80"/>
        <end position="110"/>
    </location>
</feature>
<dbReference type="EMBL" id="FXTT01000006">
    <property type="protein sequence ID" value="SMP35132.1"/>
    <property type="molecule type" value="Genomic_DNA"/>
</dbReference>
<keyword evidence="6" id="KW-0175">Coiled coil</keyword>
<protein>
    <submittedName>
        <fullName evidence="8">Cu(I)-responsive transcriptional regulator</fullName>
    </submittedName>
</protein>
<gene>
    <name evidence="8" type="ORF">SAMN06265374_3938</name>
</gene>
<comment type="caution">
    <text evidence="8">The sequence shown here is derived from an EMBL/GenBank/DDBJ whole genome shotgun (WGS) entry which is preliminary data.</text>
</comment>
<evidence type="ECO:0000256" key="4">
    <source>
        <dbReference type="ARBA" id="ARBA00023125"/>
    </source>
</evidence>
<dbReference type="CDD" id="cd01108">
    <property type="entry name" value="HTH_CueR"/>
    <property type="match status" value="1"/>
</dbReference>
<dbReference type="RefSeq" id="WP_155190739.1">
    <property type="nucleotide sequence ID" value="NZ_BAAAEA010000002.1"/>
</dbReference>
<dbReference type="Pfam" id="PF09278">
    <property type="entry name" value="MerR-DNA-bind"/>
    <property type="match status" value="1"/>
</dbReference>
<dbReference type="Proteomes" id="UP001157914">
    <property type="component" value="Unassembled WGS sequence"/>
</dbReference>
<dbReference type="Gene3D" id="1.10.1660.10">
    <property type="match status" value="1"/>
</dbReference>
<sequence>MNIGKASKNCGLPSKTIRYYEEIGLVQPLRGANGYRDYSETDVHQLKFLQRARRLGFSIEECRDLLSLYQDTGRASADVKALTEAKLSEVDKKIAELQALKTTLSRLAEACQGNERPDCPIIDDLAGGPR</sequence>
<dbReference type="PRINTS" id="PR00040">
    <property type="entry name" value="HTHMERR"/>
</dbReference>
<accession>A0ABY1PJN5</accession>
<dbReference type="InterPro" id="IPR047057">
    <property type="entry name" value="MerR_fam"/>
</dbReference>
<evidence type="ECO:0000256" key="2">
    <source>
        <dbReference type="ARBA" id="ARBA00022490"/>
    </source>
</evidence>
<dbReference type="InterPro" id="IPR015358">
    <property type="entry name" value="Tscrpt_reg_MerR_DNA-bd"/>
</dbReference>
<reference evidence="8 9" key="1">
    <citation type="submission" date="2017-05" db="EMBL/GenBank/DDBJ databases">
        <authorList>
            <person name="Varghese N."/>
            <person name="Submissions S."/>
        </authorList>
    </citation>
    <scope>NUCLEOTIDE SEQUENCE [LARGE SCALE GENOMIC DNA]</scope>
    <source>
        <strain evidence="8 9">DSM 15949</strain>
    </source>
</reference>
<feature type="domain" description="HTH merR-type" evidence="7">
    <location>
        <begin position="1"/>
        <end position="68"/>
    </location>
</feature>
<dbReference type="PROSITE" id="PS50937">
    <property type="entry name" value="HTH_MERR_2"/>
    <property type="match status" value="1"/>
</dbReference>
<keyword evidence="4" id="KW-0238">DNA-binding</keyword>
<dbReference type="Pfam" id="PF00376">
    <property type="entry name" value="MerR"/>
    <property type="match status" value="1"/>
</dbReference>
<dbReference type="InterPro" id="IPR011789">
    <property type="entry name" value="CueR"/>
</dbReference>
<keyword evidence="2" id="KW-0963">Cytoplasm</keyword>
<dbReference type="InterPro" id="IPR000551">
    <property type="entry name" value="MerR-type_HTH_dom"/>
</dbReference>
<organism evidence="8 9">
    <name type="scientific">Roseibium denhamense</name>
    <dbReference type="NCBI Taxonomy" id="76305"/>
    <lineage>
        <taxon>Bacteria</taxon>
        <taxon>Pseudomonadati</taxon>
        <taxon>Pseudomonadota</taxon>
        <taxon>Alphaproteobacteria</taxon>
        <taxon>Hyphomicrobiales</taxon>
        <taxon>Stappiaceae</taxon>
        <taxon>Roseibium</taxon>
    </lineage>
</organism>
<comment type="subcellular location">
    <subcellularLocation>
        <location evidence="1">Cytoplasm</location>
    </subcellularLocation>
</comment>
<evidence type="ECO:0000259" key="7">
    <source>
        <dbReference type="PROSITE" id="PS50937"/>
    </source>
</evidence>
<keyword evidence="5" id="KW-0804">Transcription</keyword>
<evidence type="ECO:0000256" key="6">
    <source>
        <dbReference type="SAM" id="Coils"/>
    </source>
</evidence>
<dbReference type="NCBIfam" id="TIGR02044">
    <property type="entry name" value="CueR"/>
    <property type="match status" value="1"/>
</dbReference>
<name>A0ABY1PJN5_9HYPH</name>
<evidence type="ECO:0000313" key="8">
    <source>
        <dbReference type="EMBL" id="SMP35132.1"/>
    </source>
</evidence>
<evidence type="ECO:0000256" key="3">
    <source>
        <dbReference type="ARBA" id="ARBA00023015"/>
    </source>
</evidence>
<keyword evidence="9" id="KW-1185">Reference proteome</keyword>
<proteinExistence type="predicted"/>
<dbReference type="SUPFAM" id="SSF46955">
    <property type="entry name" value="Putative DNA-binding domain"/>
    <property type="match status" value="1"/>
</dbReference>
<evidence type="ECO:0000256" key="5">
    <source>
        <dbReference type="ARBA" id="ARBA00023163"/>
    </source>
</evidence>
<keyword evidence="3" id="KW-0805">Transcription regulation</keyword>
<dbReference type="InterPro" id="IPR009061">
    <property type="entry name" value="DNA-bd_dom_put_sf"/>
</dbReference>
<dbReference type="PANTHER" id="PTHR30204:SF94">
    <property type="entry name" value="HEAVY METAL-DEPENDENT TRANSCRIPTIONAL REGULATOR HI_0293-RELATED"/>
    <property type="match status" value="1"/>
</dbReference>
<evidence type="ECO:0000256" key="1">
    <source>
        <dbReference type="ARBA" id="ARBA00004496"/>
    </source>
</evidence>
<dbReference type="PANTHER" id="PTHR30204">
    <property type="entry name" value="REDOX-CYCLING DRUG-SENSING TRANSCRIPTIONAL ACTIVATOR SOXR"/>
    <property type="match status" value="1"/>
</dbReference>
<evidence type="ECO:0000313" key="9">
    <source>
        <dbReference type="Proteomes" id="UP001157914"/>
    </source>
</evidence>
<dbReference type="SMART" id="SM00422">
    <property type="entry name" value="HTH_MERR"/>
    <property type="match status" value="1"/>
</dbReference>